<dbReference type="OrthoDB" id="5102269at2759"/>
<feature type="region of interest" description="Disordered" evidence="1">
    <location>
        <begin position="56"/>
        <end position="76"/>
    </location>
</feature>
<dbReference type="KEGG" id="fvn:FVRRES_12612"/>
<reference evidence="3" key="1">
    <citation type="submission" date="2014-10" db="EMBL/GenBank/DDBJ databases">
        <authorList>
            <person name="King R."/>
        </authorList>
    </citation>
    <scope>NUCLEOTIDE SEQUENCE [LARGE SCALE GENOMIC DNA]</scope>
    <source>
        <strain evidence="3">A3/5</strain>
    </source>
</reference>
<protein>
    <submittedName>
        <fullName evidence="2">Uncharacterized protein</fullName>
    </submittedName>
</protein>
<dbReference type="GeneID" id="37264243"/>
<name>A0A2L2SS53_9HYPO</name>
<evidence type="ECO:0000256" key="1">
    <source>
        <dbReference type="SAM" id="MobiDB-lite"/>
    </source>
</evidence>
<proteinExistence type="predicted"/>
<dbReference type="RefSeq" id="XP_025582311.1">
    <property type="nucleotide sequence ID" value="XM_025727890.1"/>
</dbReference>
<dbReference type="Proteomes" id="UP000245910">
    <property type="component" value="Chromosome IIII"/>
</dbReference>
<dbReference type="EMBL" id="LN649232">
    <property type="protein sequence ID" value="CEI39921.1"/>
    <property type="molecule type" value="Genomic_DNA"/>
</dbReference>
<sequence length="116" mass="13411">MVPNTGLHEPSATDWTEAEKAELVEYYKFCIEQRDNCIESLEAICQEQEDLEVLHRKQKDSEEKDGDSDDDHDKDVQVQYDDLVRKAIDQVTLMEGYLDILIFIEAEMEASDLSIP</sequence>
<organism evidence="2 3">
    <name type="scientific">Fusarium venenatum</name>
    <dbReference type="NCBI Taxonomy" id="56646"/>
    <lineage>
        <taxon>Eukaryota</taxon>
        <taxon>Fungi</taxon>
        <taxon>Dikarya</taxon>
        <taxon>Ascomycota</taxon>
        <taxon>Pezizomycotina</taxon>
        <taxon>Sordariomycetes</taxon>
        <taxon>Hypocreomycetidae</taxon>
        <taxon>Hypocreales</taxon>
        <taxon>Nectriaceae</taxon>
        <taxon>Fusarium</taxon>
    </lineage>
</organism>
<dbReference type="AlphaFoldDB" id="A0A2L2SS53"/>
<keyword evidence="3" id="KW-1185">Reference proteome</keyword>
<accession>A0A2L2SS53</accession>
<evidence type="ECO:0000313" key="2">
    <source>
        <dbReference type="EMBL" id="CEI39921.1"/>
    </source>
</evidence>
<evidence type="ECO:0000313" key="3">
    <source>
        <dbReference type="Proteomes" id="UP000245910"/>
    </source>
</evidence>